<comment type="caution">
    <text evidence="1">The sequence shown here is derived from an EMBL/GenBank/DDBJ whole genome shotgun (WGS) entry which is preliminary data.</text>
</comment>
<name>A0A9P7K500_9AGAR</name>
<reference evidence="1" key="1">
    <citation type="submission" date="2021-02" db="EMBL/GenBank/DDBJ databases">
        <authorList>
            <person name="Nieuwenhuis M."/>
            <person name="Van De Peppel L.J.J."/>
        </authorList>
    </citation>
    <scope>NUCLEOTIDE SEQUENCE</scope>
    <source>
        <strain evidence="1">D49</strain>
    </source>
</reference>
<dbReference type="Proteomes" id="UP000717328">
    <property type="component" value="Unassembled WGS sequence"/>
</dbReference>
<reference evidence="1" key="2">
    <citation type="submission" date="2021-10" db="EMBL/GenBank/DDBJ databases">
        <title>Phylogenomics reveals ancestral predisposition of the termite-cultivated fungus Termitomyces towards a domesticated lifestyle.</title>
        <authorList>
            <person name="Auxier B."/>
            <person name="Grum-Grzhimaylo A."/>
            <person name="Cardenas M.E."/>
            <person name="Lodge J.D."/>
            <person name="Laessoe T."/>
            <person name="Pedersen O."/>
            <person name="Smith M.E."/>
            <person name="Kuyper T.W."/>
            <person name="Franco-Molano E.A."/>
            <person name="Baroni T.J."/>
            <person name="Aanen D.K."/>
        </authorList>
    </citation>
    <scope>NUCLEOTIDE SEQUENCE</scope>
    <source>
        <strain evidence="1">D49</strain>
    </source>
</reference>
<accession>A0A9P7K500</accession>
<dbReference type="EMBL" id="JABCKI010005936">
    <property type="protein sequence ID" value="KAG5636420.1"/>
    <property type="molecule type" value="Genomic_DNA"/>
</dbReference>
<protein>
    <submittedName>
        <fullName evidence="1">Uncharacterized protein</fullName>
    </submittedName>
</protein>
<dbReference type="OrthoDB" id="6039950at2759"/>
<dbReference type="InterPro" id="IPR013780">
    <property type="entry name" value="Glyco_hydro_b"/>
</dbReference>
<evidence type="ECO:0000313" key="2">
    <source>
        <dbReference type="Proteomes" id="UP000717328"/>
    </source>
</evidence>
<sequence length="102" mass="10917">MTSYWFPGSQEIVNGQSVRFTTTPKTFCIVSLTAPKNGKLTIQKRLPILPGDEVSLLGPGNGTATALPWTVDSTGKLTVNVPDSAVAAGKFAWAFKVSYKNQ</sequence>
<dbReference type="AlphaFoldDB" id="A0A9P7K500"/>
<organism evidence="1 2">
    <name type="scientific">Sphagnurus paluster</name>
    <dbReference type="NCBI Taxonomy" id="117069"/>
    <lineage>
        <taxon>Eukaryota</taxon>
        <taxon>Fungi</taxon>
        <taxon>Dikarya</taxon>
        <taxon>Basidiomycota</taxon>
        <taxon>Agaricomycotina</taxon>
        <taxon>Agaricomycetes</taxon>
        <taxon>Agaricomycetidae</taxon>
        <taxon>Agaricales</taxon>
        <taxon>Tricholomatineae</taxon>
        <taxon>Lyophyllaceae</taxon>
        <taxon>Sphagnurus</taxon>
    </lineage>
</organism>
<dbReference type="Gene3D" id="2.60.40.1180">
    <property type="entry name" value="Golgi alpha-mannosidase II"/>
    <property type="match status" value="1"/>
</dbReference>
<evidence type="ECO:0000313" key="1">
    <source>
        <dbReference type="EMBL" id="KAG5636420.1"/>
    </source>
</evidence>
<proteinExistence type="predicted"/>
<keyword evidence="2" id="KW-1185">Reference proteome</keyword>
<gene>
    <name evidence="1" type="ORF">H0H81_008130</name>
</gene>